<evidence type="ECO:0000259" key="8">
    <source>
        <dbReference type="PROSITE" id="PS50011"/>
    </source>
</evidence>
<dbReference type="EC" id="2.7.11.1" evidence="1"/>
<dbReference type="RefSeq" id="WP_378024146.1">
    <property type="nucleotide sequence ID" value="NZ_JBHSKG010000020.1"/>
</dbReference>
<dbReference type="CDD" id="cd14014">
    <property type="entry name" value="STKc_PknB_like"/>
    <property type="match status" value="1"/>
</dbReference>
<dbReference type="GO" id="GO:0004674">
    <property type="term" value="F:protein serine/threonine kinase activity"/>
    <property type="evidence" value="ECO:0007669"/>
    <property type="project" value="UniProtKB-EC"/>
</dbReference>
<protein>
    <recommendedName>
        <fullName evidence="1">non-specific serine/threonine protein kinase</fullName>
        <ecNumber evidence="1">2.7.11.1</ecNumber>
    </recommendedName>
</protein>
<accession>A0ABV9ZL56</accession>
<evidence type="ECO:0000256" key="1">
    <source>
        <dbReference type="ARBA" id="ARBA00012513"/>
    </source>
</evidence>
<evidence type="ECO:0000256" key="6">
    <source>
        <dbReference type="ARBA" id="ARBA00022840"/>
    </source>
</evidence>
<evidence type="ECO:0000256" key="2">
    <source>
        <dbReference type="ARBA" id="ARBA00022527"/>
    </source>
</evidence>
<dbReference type="Gene3D" id="3.30.200.20">
    <property type="entry name" value="Phosphorylase Kinase, domain 1"/>
    <property type="match status" value="1"/>
</dbReference>
<dbReference type="SMART" id="SM00220">
    <property type="entry name" value="S_TKc"/>
    <property type="match status" value="1"/>
</dbReference>
<organism evidence="9 10">
    <name type="scientific">Actinomycetospora rhizophila</name>
    <dbReference type="NCBI Taxonomy" id="1416876"/>
    <lineage>
        <taxon>Bacteria</taxon>
        <taxon>Bacillati</taxon>
        <taxon>Actinomycetota</taxon>
        <taxon>Actinomycetes</taxon>
        <taxon>Pseudonocardiales</taxon>
        <taxon>Pseudonocardiaceae</taxon>
        <taxon>Actinomycetospora</taxon>
    </lineage>
</organism>
<dbReference type="InterPro" id="IPR000719">
    <property type="entry name" value="Prot_kinase_dom"/>
</dbReference>
<dbReference type="InterPro" id="IPR011009">
    <property type="entry name" value="Kinase-like_dom_sf"/>
</dbReference>
<evidence type="ECO:0000313" key="10">
    <source>
        <dbReference type="Proteomes" id="UP001596175"/>
    </source>
</evidence>
<dbReference type="SUPFAM" id="SSF56112">
    <property type="entry name" value="Protein kinase-like (PK-like)"/>
    <property type="match status" value="1"/>
</dbReference>
<dbReference type="PANTHER" id="PTHR43289:SF6">
    <property type="entry name" value="SERINE_THREONINE-PROTEIN KINASE NEKL-3"/>
    <property type="match status" value="1"/>
</dbReference>
<keyword evidence="4" id="KW-0547">Nucleotide-binding</keyword>
<reference evidence="10" key="1">
    <citation type="journal article" date="2019" name="Int. J. Syst. Evol. Microbiol.">
        <title>The Global Catalogue of Microorganisms (GCM) 10K type strain sequencing project: providing services to taxonomists for standard genome sequencing and annotation.</title>
        <authorList>
            <consortium name="The Broad Institute Genomics Platform"/>
            <consortium name="The Broad Institute Genome Sequencing Center for Infectious Disease"/>
            <person name="Wu L."/>
            <person name="Ma J."/>
        </authorList>
    </citation>
    <scope>NUCLEOTIDE SEQUENCE [LARGE SCALE GENOMIC DNA]</scope>
    <source>
        <strain evidence="10">XZYJ18</strain>
    </source>
</reference>
<evidence type="ECO:0000256" key="4">
    <source>
        <dbReference type="ARBA" id="ARBA00022741"/>
    </source>
</evidence>
<feature type="domain" description="Protein kinase" evidence="8">
    <location>
        <begin position="18"/>
        <end position="281"/>
    </location>
</feature>
<feature type="region of interest" description="Disordered" evidence="7">
    <location>
        <begin position="287"/>
        <end position="336"/>
    </location>
</feature>
<dbReference type="InterPro" id="IPR008271">
    <property type="entry name" value="Ser/Thr_kinase_AS"/>
</dbReference>
<dbReference type="PANTHER" id="PTHR43289">
    <property type="entry name" value="MITOGEN-ACTIVATED PROTEIN KINASE KINASE KINASE 20-RELATED"/>
    <property type="match status" value="1"/>
</dbReference>
<keyword evidence="6" id="KW-0067">ATP-binding</keyword>
<sequence>MQTREDVRTQAPEEFGRYLLERLIGRGGAGEVWEALDRVTMRKVALKRLSAERADDQEYRARFQREAKLAARLSDPHVIPIHQWGELDGRLYIDMRLVDGMDLEQMLNRQGPLSANRALGIVTQVASALTAAHDAGLVHRDVKPSNILVTTGPDGQDFAYLADFGITRTTGTDSTGLTTGMIVGSADYMPPEQFRSEADWRSDIYSLGCVLFRCLTGSVPFPKPDLPALIMAHLNEAPPKVSDRAPWIGKQLDAIVARAMEKKPEDRWRTAVEFANAANVMGGRLTCPPPKRSLGQTMRARFRESRSRSAAPVPSSWPGPPCPTAVDAPCSPASRS</sequence>
<name>A0ABV9ZL56_9PSEU</name>
<keyword evidence="3 9" id="KW-0808">Transferase</keyword>
<evidence type="ECO:0000313" key="9">
    <source>
        <dbReference type="EMBL" id="MFC5142012.1"/>
    </source>
</evidence>
<dbReference type="Proteomes" id="UP001596175">
    <property type="component" value="Unassembled WGS sequence"/>
</dbReference>
<dbReference type="EMBL" id="JBHSKG010000020">
    <property type="protein sequence ID" value="MFC5142012.1"/>
    <property type="molecule type" value="Genomic_DNA"/>
</dbReference>
<comment type="caution">
    <text evidence="9">The sequence shown here is derived from an EMBL/GenBank/DDBJ whole genome shotgun (WGS) entry which is preliminary data.</text>
</comment>
<proteinExistence type="predicted"/>
<keyword evidence="10" id="KW-1185">Reference proteome</keyword>
<evidence type="ECO:0000256" key="7">
    <source>
        <dbReference type="SAM" id="MobiDB-lite"/>
    </source>
</evidence>
<dbReference type="Gene3D" id="1.10.510.10">
    <property type="entry name" value="Transferase(Phosphotransferase) domain 1"/>
    <property type="match status" value="1"/>
</dbReference>
<dbReference type="Pfam" id="PF00069">
    <property type="entry name" value="Pkinase"/>
    <property type="match status" value="1"/>
</dbReference>
<keyword evidence="2" id="KW-0723">Serine/threonine-protein kinase</keyword>
<gene>
    <name evidence="9" type="ORF">ACFPK1_27520</name>
</gene>
<evidence type="ECO:0000256" key="3">
    <source>
        <dbReference type="ARBA" id="ARBA00022679"/>
    </source>
</evidence>
<dbReference type="PROSITE" id="PS00108">
    <property type="entry name" value="PROTEIN_KINASE_ST"/>
    <property type="match status" value="1"/>
</dbReference>
<dbReference type="PROSITE" id="PS50011">
    <property type="entry name" value="PROTEIN_KINASE_DOM"/>
    <property type="match status" value="1"/>
</dbReference>
<keyword evidence="5 9" id="KW-0418">Kinase</keyword>
<evidence type="ECO:0000256" key="5">
    <source>
        <dbReference type="ARBA" id="ARBA00022777"/>
    </source>
</evidence>